<evidence type="ECO:0000313" key="2">
    <source>
        <dbReference type="EMBL" id="BDU77599.1"/>
    </source>
</evidence>
<dbReference type="EMBL" id="AP027081">
    <property type="protein sequence ID" value="BDU77599.1"/>
    <property type="molecule type" value="Genomic_DNA"/>
</dbReference>
<dbReference type="PROSITE" id="PS50056">
    <property type="entry name" value="TYR_PHOSPHATASE_2"/>
    <property type="match status" value="1"/>
</dbReference>
<dbReference type="KEGG" id="msea:METESE_25570"/>
<organism evidence="2 3">
    <name type="scientific">Mesoterricola sediminis</name>
    <dbReference type="NCBI Taxonomy" id="2927980"/>
    <lineage>
        <taxon>Bacteria</taxon>
        <taxon>Pseudomonadati</taxon>
        <taxon>Acidobacteriota</taxon>
        <taxon>Holophagae</taxon>
        <taxon>Holophagales</taxon>
        <taxon>Holophagaceae</taxon>
        <taxon>Mesoterricola</taxon>
    </lineage>
</organism>
<reference evidence="2" key="1">
    <citation type="journal article" date="2023" name="Int. J. Syst. Evol. Microbiol.">
        <title>Mesoterricola silvestris gen. nov., sp. nov., Mesoterricola sediminis sp. nov., Geothrix oryzae sp. nov., Geothrix edaphica sp. nov., Geothrix rubra sp. nov., and Geothrix limicola sp. nov., six novel members of Acidobacteriota isolated from soils.</title>
        <authorList>
            <person name="Itoh H."/>
            <person name="Sugisawa Y."/>
            <person name="Mise K."/>
            <person name="Xu Z."/>
            <person name="Kuniyasu M."/>
            <person name="Ushijima N."/>
            <person name="Kawano K."/>
            <person name="Kobayashi E."/>
            <person name="Shiratori Y."/>
            <person name="Masuda Y."/>
            <person name="Senoo K."/>
        </authorList>
    </citation>
    <scope>NUCLEOTIDE SEQUENCE</scope>
    <source>
        <strain evidence="2">W786</strain>
    </source>
</reference>
<dbReference type="SUPFAM" id="SSF52799">
    <property type="entry name" value="(Phosphotyrosine protein) phosphatases II"/>
    <property type="match status" value="1"/>
</dbReference>
<dbReference type="AlphaFoldDB" id="A0AA48KCX4"/>
<protein>
    <submittedName>
        <fullName evidence="2">Phosphatase</fullName>
    </submittedName>
</protein>
<keyword evidence="3" id="KW-1185">Reference proteome</keyword>
<dbReference type="InterPro" id="IPR029021">
    <property type="entry name" value="Prot-tyrosine_phosphatase-like"/>
</dbReference>
<gene>
    <name evidence="2" type="ORF">METESE_25570</name>
</gene>
<dbReference type="InterPro" id="IPR000387">
    <property type="entry name" value="Tyr_Pase_dom"/>
</dbReference>
<sequence>MPLVITSRQEAPAHHAWADCIVSIDDPGATLRITGPHHGLFLFEDTDTPEAGGPTLAVAEAILAHVDACGATARSNLLVHCFYGVSRSPAAALGILAHFGMPVALAWSRVRRARPQAVPNVQLARRFDEAVGCRGELADLAETIVRHYRTGRPWPTDD</sequence>
<name>A0AA48KCX4_9BACT</name>
<dbReference type="RefSeq" id="WP_243332845.1">
    <property type="nucleotide sequence ID" value="NZ_AP027081.1"/>
</dbReference>
<accession>A0AA48KCX4</accession>
<evidence type="ECO:0000313" key="3">
    <source>
        <dbReference type="Proteomes" id="UP001228113"/>
    </source>
</evidence>
<proteinExistence type="predicted"/>
<dbReference type="Proteomes" id="UP001228113">
    <property type="component" value="Chromosome"/>
</dbReference>
<dbReference type="InterPro" id="IPR016130">
    <property type="entry name" value="Tyr_Pase_AS"/>
</dbReference>
<evidence type="ECO:0000259" key="1">
    <source>
        <dbReference type="PROSITE" id="PS50056"/>
    </source>
</evidence>
<dbReference type="PROSITE" id="PS00383">
    <property type="entry name" value="TYR_PHOSPHATASE_1"/>
    <property type="match status" value="1"/>
</dbReference>
<feature type="domain" description="Tyrosine specific protein phosphatases" evidence="1">
    <location>
        <begin position="70"/>
        <end position="118"/>
    </location>
</feature>
<dbReference type="Gene3D" id="3.90.190.10">
    <property type="entry name" value="Protein tyrosine phosphatase superfamily"/>
    <property type="match status" value="1"/>
</dbReference>